<dbReference type="Proteomes" id="UP000292452">
    <property type="component" value="Unassembled WGS sequence"/>
</dbReference>
<keyword evidence="2" id="KW-0472">Membrane</keyword>
<evidence type="ECO:0008006" key="5">
    <source>
        <dbReference type="Google" id="ProtNLM"/>
    </source>
</evidence>
<evidence type="ECO:0000256" key="1">
    <source>
        <dbReference type="SAM" id="MobiDB-lite"/>
    </source>
</evidence>
<evidence type="ECO:0000313" key="3">
    <source>
        <dbReference type="EMBL" id="TBO56431.1"/>
    </source>
</evidence>
<feature type="region of interest" description="Disordered" evidence="1">
    <location>
        <begin position="287"/>
        <end position="349"/>
    </location>
</feature>
<feature type="transmembrane region" description="Helical" evidence="2">
    <location>
        <begin position="353"/>
        <end position="372"/>
    </location>
</feature>
<evidence type="ECO:0000313" key="4">
    <source>
        <dbReference type="Proteomes" id="UP000292452"/>
    </source>
</evidence>
<dbReference type="NCBIfam" id="NF041528">
    <property type="entry name" value="strep_LAETG"/>
    <property type="match status" value="1"/>
</dbReference>
<feature type="compositionally biased region" description="Gly residues" evidence="1">
    <location>
        <begin position="296"/>
        <end position="326"/>
    </location>
</feature>
<accession>A0A4V2JHY7</accession>
<proteinExistence type="predicted"/>
<sequence length="384" mass="38081">MRVEVVGTRDVPHWRGRRLHFSCGGSTHVFTSSISSFGMPGRRTAGPAALPPVRRPARRLAAAFAATALAAGPALLLGAAPAQATGHDTVDGTSGAVVLRTGLDIGLLNKSVHVPLHVALNEVHAPASADKTALTVNLDGIDGGKPFSVLHADAATARAVADRHKTEGYAHVVHAKVQLPGLGLPLAEVQQVTAKAVCEAGQQPRAESEVLGSVVVLGKKVTLAAGGTTDVKVPGVGDVRLDLSKKSVTSHGAAATALDLNVAINPLKLNVAEISGRVTLVQATCTAPHTKAPGNNGTGGTSGGSDGGTSGGASGGSDAGTSGGKGTQVNTPSGTRPGTQNLAETGAGSTTPYLVGGAAVLLAAGAGAVGFARHRRNAAQGDRG</sequence>
<name>A0A4V2JHY7_STRKA</name>
<comment type="caution">
    <text evidence="3">The sequence shown here is derived from an EMBL/GenBank/DDBJ whole genome shotgun (WGS) entry which is preliminary data.</text>
</comment>
<feature type="compositionally biased region" description="Polar residues" evidence="1">
    <location>
        <begin position="328"/>
        <end position="349"/>
    </location>
</feature>
<keyword evidence="2" id="KW-0812">Transmembrane</keyword>
<dbReference type="NCBIfam" id="NF041527">
    <property type="entry name" value="SCO1860_LAETG"/>
    <property type="match status" value="1"/>
</dbReference>
<reference evidence="3 4" key="1">
    <citation type="submission" date="2019-02" db="EMBL/GenBank/DDBJ databases">
        <title>Draft Genome Sequence of Streptomyces sp. AM-2504, identified by 16S rRNA comparative analysis as a Streptomyces Kasugaensis strain.</title>
        <authorList>
            <person name="Napolioni V."/>
            <person name="Giuliodori A.M."/>
            <person name="Spurio R."/>
            <person name="Fabbretti A."/>
        </authorList>
    </citation>
    <scope>NUCLEOTIDE SEQUENCE [LARGE SCALE GENOMIC DNA]</scope>
    <source>
        <strain evidence="3 4">AM-2504</strain>
    </source>
</reference>
<organism evidence="3 4">
    <name type="scientific">Streptomyces kasugaensis</name>
    <dbReference type="NCBI Taxonomy" id="1946"/>
    <lineage>
        <taxon>Bacteria</taxon>
        <taxon>Bacillati</taxon>
        <taxon>Actinomycetota</taxon>
        <taxon>Actinomycetes</taxon>
        <taxon>Kitasatosporales</taxon>
        <taxon>Streptomycetaceae</taxon>
        <taxon>Streptomyces</taxon>
    </lineage>
</organism>
<keyword evidence="2" id="KW-1133">Transmembrane helix</keyword>
<gene>
    <name evidence="3" type="ORF">EYS09_27990</name>
</gene>
<evidence type="ECO:0000256" key="2">
    <source>
        <dbReference type="SAM" id="Phobius"/>
    </source>
</evidence>
<keyword evidence="4" id="KW-1185">Reference proteome</keyword>
<dbReference type="InterPro" id="IPR048202">
    <property type="entry name" value="SCO1860-like"/>
</dbReference>
<dbReference type="EMBL" id="SIXH01000339">
    <property type="protein sequence ID" value="TBO56431.1"/>
    <property type="molecule type" value="Genomic_DNA"/>
</dbReference>
<protein>
    <recommendedName>
        <fullName evidence="5">LPXTG cell wall anchor domain-containing protein</fullName>
    </recommendedName>
</protein>
<dbReference type="AlphaFoldDB" id="A0A4V2JHY7"/>